<dbReference type="OrthoDB" id="3061359at2759"/>
<dbReference type="Proteomes" id="UP000724874">
    <property type="component" value="Unassembled WGS sequence"/>
</dbReference>
<accession>A0A9P5THU2</accession>
<evidence type="ECO:0000313" key="2">
    <source>
        <dbReference type="Proteomes" id="UP000724874"/>
    </source>
</evidence>
<sequence>MAHEGVAPLVFEEPGGGGGLVATIRMDIEVLQIVHILGADLYWDDNVDQNPLLFSRALKIYIDGSAGVDTVISSKYHNLWGLVSWENVWRFIRVTQQSILQEVSTKPYPDIIYNLNMSCDNSVPNWNLAVKAYTRDQSHVRHFKLVWDTFAQQQDSVAHCATGFFKLYEAAVQKELEDKTKWPQVTVPDLLEGLSLRTWGTLECKQLRIMATQVQTNAASELEVQRQLWDTVRTTPDKLGSLWV</sequence>
<proteinExistence type="predicted"/>
<protein>
    <submittedName>
        <fullName evidence="1">Uncharacterized protein</fullName>
    </submittedName>
</protein>
<organism evidence="1 2">
    <name type="scientific">Gymnopilus junonius</name>
    <name type="common">Spectacular rustgill mushroom</name>
    <name type="synonym">Gymnopilus spectabilis subsp. junonius</name>
    <dbReference type="NCBI Taxonomy" id="109634"/>
    <lineage>
        <taxon>Eukaryota</taxon>
        <taxon>Fungi</taxon>
        <taxon>Dikarya</taxon>
        <taxon>Basidiomycota</taxon>
        <taxon>Agaricomycotina</taxon>
        <taxon>Agaricomycetes</taxon>
        <taxon>Agaricomycetidae</taxon>
        <taxon>Agaricales</taxon>
        <taxon>Agaricineae</taxon>
        <taxon>Hymenogastraceae</taxon>
        <taxon>Gymnopilus</taxon>
    </lineage>
</organism>
<keyword evidence="2" id="KW-1185">Reference proteome</keyword>
<dbReference type="AlphaFoldDB" id="A0A9P5THU2"/>
<name>A0A9P5THU2_GYMJU</name>
<comment type="caution">
    <text evidence="1">The sequence shown here is derived from an EMBL/GenBank/DDBJ whole genome shotgun (WGS) entry which is preliminary data.</text>
</comment>
<reference evidence="1" key="1">
    <citation type="submission" date="2020-11" db="EMBL/GenBank/DDBJ databases">
        <authorList>
            <consortium name="DOE Joint Genome Institute"/>
            <person name="Ahrendt S."/>
            <person name="Riley R."/>
            <person name="Andreopoulos W."/>
            <person name="LaButti K."/>
            <person name="Pangilinan J."/>
            <person name="Ruiz-duenas F.J."/>
            <person name="Barrasa J.M."/>
            <person name="Sanchez-Garcia M."/>
            <person name="Camarero S."/>
            <person name="Miyauchi S."/>
            <person name="Serrano A."/>
            <person name="Linde D."/>
            <person name="Babiker R."/>
            <person name="Drula E."/>
            <person name="Ayuso-Fernandez I."/>
            <person name="Pacheco R."/>
            <person name="Padilla G."/>
            <person name="Ferreira P."/>
            <person name="Barriuso J."/>
            <person name="Kellner H."/>
            <person name="Castanera R."/>
            <person name="Alfaro M."/>
            <person name="Ramirez L."/>
            <person name="Pisabarro A.G."/>
            <person name="Kuo A."/>
            <person name="Tritt A."/>
            <person name="Lipzen A."/>
            <person name="He G."/>
            <person name="Yan M."/>
            <person name="Ng V."/>
            <person name="Cullen D."/>
            <person name="Martin F."/>
            <person name="Rosso M.-N."/>
            <person name="Henrissat B."/>
            <person name="Hibbett D."/>
            <person name="Martinez A.T."/>
            <person name="Grigoriev I.V."/>
        </authorList>
    </citation>
    <scope>NUCLEOTIDE SEQUENCE</scope>
    <source>
        <strain evidence="1">AH 44721</strain>
    </source>
</reference>
<evidence type="ECO:0000313" key="1">
    <source>
        <dbReference type="EMBL" id="KAF8879422.1"/>
    </source>
</evidence>
<dbReference type="EMBL" id="JADNYJ010000149">
    <property type="protein sequence ID" value="KAF8879422.1"/>
    <property type="molecule type" value="Genomic_DNA"/>
</dbReference>
<gene>
    <name evidence="1" type="ORF">CPB84DRAFT_1751645</name>
</gene>